<evidence type="ECO:0000313" key="1">
    <source>
        <dbReference type="EMBL" id="KAJ2984803.1"/>
    </source>
</evidence>
<name>A0ACC1NZJ3_9PEZI</name>
<sequence length="481" mass="52996">MPFKFRFDGDVWSDTWMWEILSIILSGISLVSTFVVLKVHAQKPPPHFIYGITLNAIISFLTTLSKSSLLVAVAGAMSQLKWQWFQSAKGRSVLDTQLFDNASRGPWGSAILLTTPHSWSLVSMGAVVSILALAFDPFAQQLLNYPTQTTVAADPASRASNIYRAQSFVVGRRPDRTYSEMLNRVSASSWGQLSEAENFAAAQCPTGNCTWDEFESLALCSACLELRGDNELYYENGGELFKGILSLSWSDMQGNNGRLLNLNNTAFPRMLFTIDQSNSLPLSSVGSVFEGAITVEEGFADDERNQVSNASGIQFKKEFFVGSGPSSDALEPRTLNLQQIVDNGGLSWVIPRVAADLSRYIREQDGIPVLGKTFITITIVEVRWLWFLFPAVTWLCATAFLVLTMWTGCGGDKVLWKTSSLPLVYHGLGAREVEIIKTAVGGMEKVSDMEKSAKSLHARLRRDSINGQLKLSSAKAQEIEL</sequence>
<dbReference type="Proteomes" id="UP001143856">
    <property type="component" value="Unassembled WGS sequence"/>
</dbReference>
<gene>
    <name evidence="1" type="ORF">NUW58_g5869</name>
</gene>
<accession>A0ACC1NZJ3</accession>
<organism evidence="1 2">
    <name type="scientific">Xylaria curta</name>
    <dbReference type="NCBI Taxonomy" id="42375"/>
    <lineage>
        <taxon>Eukaryota</taxon>
        <taxon>Fungi</taxon>
        <taxon>Dikarya</taxon>
        <taxon>Ascomycota</taxon>
        <taxon>Pezizomycotina</taxon>
        <taxon>Sordariomycetes</taxon>
        <taxon>Xylariomycetidae</taxon>
        <taxon>Xylariales</taxon>
        <taxon>Xylariaceae</taxon>
        <taxon>Xylaria</taxon>
    </lineage>
</organism>
<comment type="caution">
    <text evidence="1">The sequence shown here is derived from an EMBL/GenBank/DDBJ whole genome shotgun (WGS) entry which is preliminary data.</text>
</comment>
<evidence type="ECO:0000313" key="2">
    <source>
        <dbReference type="Proteomes" id="UP001143856"/>
    </source>
</evidence>
<proteinExistence type="predicted"/>
<dbReference type="EMBL" id="JAPDGR010001223">
    <property type="protein sequence ID" value="KAJ2984803.1"/>
    <property type="molecule type" value="Genomic_DNA"/>
</dbReference>
<reference evidence="1" key="1">
    <citation type="submission" date="2022-10" db="EMBL/GenBank/DDBJ databases">
        <title>Genome Sequence of Xylaria curta.</title>
        <authorList>
            <person name="Buettner E."/>
        </authorList>
    </citation>
    <scope>NUCLEOTIDE SEQUENCE</scope>
    <source>
        <strain evidence="1">Babe10</strain>
    </source>
</reference>
<keyword evidence="2" id="KW-1185">Reference proteome</keyword>
<protein>
    <submittedName>
        <fullName evidence="1">Uncharacterized protein</fullName>
    </submittedName>
</protein>